<dbReference type="Proteomes" id="UP000195814">
    <property type="component" value="Chromosome"/>
</dbReference>
<dbReference type="Proteomes" id="UP000195729">
    <property type="component" value="Chromosome"/>
</dbReference>
<dbReference type="EMBL" id="CP015579">
    <property type="protein sequence ID" value="ARU95637.1"/>
    <property type="molecule type" value="Genomic_DNA"/>
</dbReference>
<evidence type="ECO:0000313" key="2">
    <source>
        <dbReference type="EMBL" id="ARU95637.1"/>
    </source>
</evidence>
<keyword evidence="4" id="KW-1185">Reference proteome</keyword>
<evidence type="ECO:0000313" key="4">
    <source>
        <dbReference type="Proteomes" id="UP000195729"/>
    </source>
</evidence>
<keyword evidence="1" id="KW-1133">Transmembrane helix</keyword>
<dbReference type="RefSeq" id="WP_087489984.1">
    <property type="nucleotide sequence ID" value="NZ_CP015579.1"/>
</dbReference>
<protein>
    <submittedName>
        <fullName evidence="2">Uncharacterized protein</fullName>
    </submittedName>
</protein>
<keyword evidence="1" id="KW-0472">Membrane</keyword>
<dbReference type="EMBL" id="CP015581">
    <property type="protein sequence ID" value="ARU99679.1"/>
    <property type="molecule type" value="Genomic_DNA"/>
</dbReference>
<reference evidence="4 5" key="1">
    <citation type="submission" date="2016-05" db="EMBL/GenBank/DDBJ databases">
        <title>Complete genome sequence of two 2,5-diketo-D-glunonic acid producing strain Tatumella citrea.</title>
        <authorList>
            <person name="Duan C."/>
            <person name="Yang J."/>
            <person name="Yang S."/>
        </authorList>
    </citation>
    <scope>NUCLEOTIDE SEQUENCE [LARGE SCALE GENOMIC DNA]</scope>
    <source>
        <strain evidence="3 4">ATCC 39140</strain>
        <strain evidence="2 5">DSM 13699</strain>
    </source>
</reference>
<sequence length="97" mass="11031">MNKNLFFQAHSQTLRIVYASIVACRSGQGRANNSDDSYSATMNIPEIRFSRCRRYMVCSSLSDHRNLFITTFLSLLIAFAVRYFRLPIACDGGINLL</sequence>
<dbReference type="KEGG" id="tci:A7K98_19060"/>
<gene>
    <name evidence="2" type="ORF">A7K98_19060</name>
    <name evidence="3" type="ORF">A7K99_19045</name>
</gene>
<feature type="transmembrane region" description="Helical" evidence="1">
    <location>
        <begin position="66"/>
        <end position="84"/>
    </location>
</feature>
<name>A0A1Y0LCL3_TATCI</name>
<evidence type="ECO:0000313" key="5">
    <source>
        <dbReference type="Proteomes" id="UP000195814"/>
    </source>
</evidence>
<keyword evidence="1" id="KW-0812">Transmembrane</keyword>
<proteinExistence type="predicted"/>
<evidence type="ECO:0000313" key="3">
    <source>
        <dbReference type="EMBL" id="ARU99679.1"/>
    </source>
</evidence>
<dbReference type="AlphaFoldDB" id="A0A1Y0LCL3"/>
<accession>A0A1Y0LCL3</accession>
<evidence type="ECO:0000256" key="1">
    <source>
        <dbReference type="SAM" id="Phobius"/>
    </source>
</evidence>
<organism evidence="2 5">
    <name type="scientific">Tatumella citrea</name>
    <name type="common">Pantoea citrea</name>
    <dbReference type="NCBI Taxonomy" id="53336"/>
    <lineage>
        <taxon>Bacteria</taxon>
        <taxon>Pseudomonadati</taxon>
        <taxon>Pseudomonadota</taxon>
        <taxon>Gammaproteobacteria</taxon>
        <taxon>Enterobacterales</taxon>
        <taxon>Erwiniaceae</taxon>
        <taxon>Tatumella</taxon>
    </lineage>
</organism>